<feature type="transmembrane region" description="Helical" evidence="3">
    <location>
        <begin position="60"/>
        <end position="78"/>
    </location>
</feature>
<keyword evidence="2 3" id="KW-0472">Membrane</keyword>
<feature type="transmembrane region" description="Helical" evidence="3">
    <location>
        <begin position="12"/>
        <end position="29"/>
    </location>
</feature>
<evidence type="ECO:0000256" key="3">
    <source>
        <dbReference type="SAM" id="Phobius"/>
    </source>
</evidence>
<keyword evidence="3" id="KW-0812">Transmembrane</keyword>
<dbReference type="Proteomes" id="UP000813420">
    <property type="component" value="Unassembled WGS sequence"/>
</dbReference>
<dbReference type="EMBL" id="DYXE01000049">
    <property type="protein sequence ID" value="HJH49627.1"/>
    <property type="molecule type" value="Genomic_DNA"/>
</dbReference>
<evidence type="ECO:0000313" key="5">
    <source>
        <dbReference type="Proteomes" id="UP000813420"/>
    </source>
</evidence>
<feature type="transmembrane region" description="Helical" evidence="3">
    <location>
        <begin position="35"/>
        <end position="53"/>
    </location>
</feature>
<dbReference type="RefSeq" id="WP_242872755.1">
    <property type="nucleotide sequence ID" value="NZ_CAWVCY010000114.1"/>
</dbReference>
<comment type="caution">
    <text evidence="4">The sequence shown here is derived from an EMBL/GenBank/DDBJ whole genome shotgun (WGS) entry which is preliminary data.</text>
</comment>
<dbReference type="GO" id="GO:0015225">
    <property type="term" value="F:biotin transmembrane transporter activity"/>
    <property type="evidence" value="ECO:0007669"/>
    <property type="project" value="UniProtKB-UniRule"/>
</dbReference>
<dbReference type="Pfam" id="PF02632">
    <property type="entry name" value="BioY"/>
    <property type="match status" value="1"/>
</dbReference>
<accession>A0A9D2VWX4</accession>
<evidence type="ECO:0000256" key="1">
    <source>
        <dbReference type="ARBA" id="ARBA00010692"/>
    </source>
</evidence>
<dbReference type="AlphaFoldDB" id="A0A9D2VWX4"/>
<keyword evidence="3" id="KW-1133">Transmembrane helix</keyword>
<gene>
    <name evidence="4" type="ORF">K8V39_05120</name>
</gene>
<protein>
    <recommendedName>
        <fullName evidence="2">Biotin transporter</fullName>
    </recommendedName>
</protein>
<reference evidence="4" key="1">
    <citation type="journal article" date="2021" name="PeerJ">
        <title>Extensive microbial diversity within the chicken gut microbiome revealed by metagenomics and culture.</title>
        <authorList>
            <person name="Gilroy R."/>
            <person name="Ravi A."/>
            <person name="Getino M."/>
            <person name="Pursley I."/>
            <person name="Horton D.L."/>
            <person name="Alikhan N.F."/>
            <person name="Baker D."/>
            <person name="Gharbi K."/>
            <person name="Hall N."/>
            <person name="Watson M."/>
            <person name="Adriaenssens E.M."/>
            <person name="Foster-Nyarko E."/>
            <person name="Jarju S."/>
            <person name="Secka A."/>
            <person name="Antonio M."/>
            <person name="Oren A."/>
            <person name="Chaudhuri R.R."/>
            <person name="La Ragione R."/>
            <person name="Hildebrand F."/>
            <person name="Pallen M.J."/>
        </authorList>
    </citation>
    <scope>NUCLEOTIDE SEQUENCE</scope>
    <source>
        <strain evidence="4">USAMLcec4-12693</strain>
    </source>
</reference>
<feature type="transmembrane region" description="Helical" evidence="3">
    <location>
        <begin position="84"/>
        <end position="106"/>
    </location>
</feature>
<dbReference type="Gene3D" id="1.10.1760.20">
    <property type="match status" value="1"/>
</dbReference>
<comment type="subcellular location">
    <subcellularLocation>
        <location evidence="2">Cell membrane</location>
        <topology evidence="2">Multi-pass membrane protein</topology>
    </subcellularLocation>
</comment>
<comment type="similarity">
    <text evidence="1 2">Belongs to the BioY family.</text>
</comment>
<keyword evidence="2" id="KW-0813">Transport</keyword>
<organism evidence="4 5">
    <name type="scientific">Merdimonas faecis</name>
    <dbReference type="NCBI Taxonomy" id="1653435"/>
    <lineage>
        <taxon>Bacteria</taxon>
        <taxon>Bacillati</taxon>
        <taxon>Bacillota</taxon>
        <taxon>Clostridia</taxon>
        <taxon>Lachnospirales</taxon>
        <taxon>Lachnospiraceae</taxon>
        <taxon>Merdimonas</taxon>
    </lineage>
</organism>
<keyword evidence="2" id="KW-1003">Cell membrane</keyword>
<dbReference type="PANTHER" id="PTHR34295:SF1">
    <property type="entry name" value="BIOTIN TRANSPORTER BIOY"/>
    <property type="match status" value="1"/>
</dbReference>
<sequence>MYRSKSTVSDFCFIGIMAAVTAVMAQISIPMPMGVPMTMQTFAVTLAGIILGSRRGALSMLVYLLIGVVGVPVFSNFTGGLPSLVGPTGGFLVSFPIMAYLIGLGIEFKNRLLFVLLLILGTLSNYVIGVLFYTVITGSSVIAGITACVLPFIPTAVLKAILASILGIQVKQRISLALQTSQNH</sequence>
<name>A0A9D2VWX4_9FIRM</name>
<dbReference type="InterPro" id="IPR003784">
    <property type="entry name" value="BioY"/>
</dbReference>
<evidence type="ECO:0000313" key="4">
    <source>
        <dbReference type="EMBL" id="HJH49627.1"/>
    </source>
</evidence>
<feature type="transmembrane region" description="Helical" evidence="3">
    <location>
        <begin position="142"/>
        <end position="168"/>
    </location>
</feature>
<dbReference type="PANTHER" id="PTHR34295">
    <property type="entry name" value="BIOTIN TRANSPORTER BIOY"/>
    <property type="match status" value="1"/>
</dbReference>
<reference evidence="4" key="2">
    <citation type="submission" date="2021-09" db="EMBL/GenBank/DDBJ databases">
        <authorList>
            <person name="Gilroy R."/>
        </authorList>
    </citation>
    <scope>NUCLEOTIDE SEQUENCE</scope>
    <source>
        <strain evidence="4">USAMLcec4-12693</strain>
    </source>
</reference>
<evidence type="ECO:0000256" key="2">
    <source>
        <dbReference type="PIRNR" id="PIRNR016661"/>
    </source>
</evidence>
<proteinExistence type="inferred from homology"/>
<feature type="transmembrane region" description="Helical" evidence="3">
    <location>
        <begin position="113"/>
        <end position="136"/>
    </location>
</feature>
<dbReference type="GO" id="GO:0005886">
    <property type="term" value="C:plasma membrane"/>
    <property type="evidence" value="ECO:0007669"/>
    <property type="project" value="UniProtKB-SubCell"/>
</dbReference>
<dbReference type="PIRSF" id="PIRSF016661">
    <property type="entry name" value="BioY"/>
    <property type="match status" value="1"/>
</dbReference>